<dbReference type="PANTHER" id="PTHR11439">
    <property type="entry name" value="GAG-POL-RELATED RETROTRANSPOSON"/>
    <property type="match status" value="1"/>
</dbReference>
<dbReference type="InterPro" id="IPR012337">
    <property type="entry name" value="RNaseH-like_sf"/>
</dbReference>
<proteinExistence type="predicted"/>
<keyword evidence="4" id="KW-1185">Reference proteome</keyword>
<name>A0AAD3CZR5_9STRA</name>
<dbReference type="Proteomes" id="UP001054902">
    <property type="component" value="Unassembled WGS sequence"/>
</dbReference>
<dbReference type="Pfam" id="PF07727">
    <property type="entry name" value="RVT_2"/>
    <property type="match status" value="1"/>
</dbReference>
<evidence type="ECO:0000313" key="3">
    <source>
        <dbReference type="EMBL" id="GFH53905.1"/>
    </source>
</evidence>
<dbReference type="InterPro" id="IPR036397">
    <property type="entry name" value="RNaseH_sf"/>
</dbReference>
<dbReference type="EMBL" id="BLLK01000047">
    <property type="protein sequence ID" value="GFH53905.1"/>
    <property type="molecule type" value="Genomic_DNA"/>
</dbReference>
<sequence length="1928" mass="218179">MAIPANQALLNMDADLLDLLTQSLNFTPVLCNCLSFDGYDNTDDFVDWTYAEISKYCEVKSTKTAARGGCNWPERKKKDLQGFAFYITQRSLEGVQVNVAELDANGDHVLTLAIVREFYEAAKISKDKGDEVEKKKPDILKSEDWVEWEKSIIHYLNGMKNRKGVPLSYVIRGNQPQNVQLTSDEQMIYAAALNGPQFNNDSKEVYNLIKELVQNTDGDSWLPPRCSCGRRAMQSLRNHYDGPDQAKARIDVARASIEKLFYRNENMFSFESYSTQMKKNYDVLEKYDQPEYEANKIDTFLKGIRNENNRVVNVVSIARTMANLNTFQLVQEFISNQLKTIFPPHEIQQGGKKGSRRGVAATKKQKKKAAKRKAARISKILITGRKENGVQLQGYDHFYSNKDFYALTKDTRDAILKARRDNNWVPGNRNDGNRNVDATATGNRNDDDMSSVGHSLAGRTITMDAAVLRGVMGASASRIGLGWTERAATGHFKPSLDAYDYGFRDKAVEWVNFAWNNRKVIRYRDVCRIKTSDRKACSIEVSPLSAASRYEKPLPTEMDNHADTHCFGKNFIILEYTRQQCSVAPFLAEYDETQNIDIVTGATAVDLEDGSTVICVFGQGLWFGERMEKSLINPNQCRHYGVSLCDDPTDPHRPLAIRKERFSIPMQMFNSSCGFESRRPTMEELESCPRVTMSDTHSWNPETVSFQISSLKEEQRTTHDWSWEHSKLDLPLTRLVSLVERPNGVQVPVFRDDTFISDFDRGLCHASSGLAQDLAVDSLVNSVKVQLQDSARIALASTEKRHHEVTKELLAKKWGISISRADATLKASTQLSVRSAIMPLSRRYRTDLLSQRLRQISTRVYTDTLLMKSKSSRSNTCAQVFTDGALAYVHPMQSKADAHEGLAAFGQDIGIPMEMISDNSKEQTAYGSDFMKILRKWRTSARSIEPYSPWQNLAENVIGILKSKWKRRMVRRNVPAKVWDFGLVWEAEIYTRTAKPGGRTGIEAVTGETPDISEWLDFEFYDLCWYWDSLESKRKIGRWLGVSHRVGSAMCYWILSDTGNVLARTTIQHVLQSECNQEDIQEQIRAYHEAVSDAFGADNFVSDLDGFDRMINEDVPLVKETETGYSVHDDIAVPEIDDIVDHDDAVKQQDTYDMYIGAEVLFPNAVGDERMGKVVKRLRKNDGESSNTGSYNPLHDTALYQVEFPSGLTESIQANIIAENMFAQVDNEGHHQQVLKEISDHSWDHTAIPRWDGFIMSKSGMVPKKTTKGWELLVEWKDGTMTWVPLKDLKNSNPVELAQYAVMNALEEEPAFKWWVPYTLKKRDSIVAKVKSKYWQTTHKFGIRIPKSADEAYKLDSDSKTTFWTDAINKEMENVRVAFEILAGVTPDEMRTGKVRPGYKEIPCHMIFDIKMDGKFTRKARLVAGGHVTDPPSAITYSSVVSRDSVRVALTIASLNDLDLFACDVESAYLCADCLEKVWCVAGSEFGSDKGKVLMIVRALYGLKSSGAAWRAMLAKVLREEMHFVPTEADPDVYIRQASKANGELYYEMLLVYVDDILAVSEVAEELVGVIGSKFKLKKSSVGRPSRYLGGGIERIQTDDGRVIWSANCIEYVRSAIEIVKKDLSSDSIPLHRRGDGKRPFPSSYRPELDTSPELEDISKYQQYIGVLRWACELGRIDILTEVSVLSQHLCNPREGHLDAVYRIFNYLDKRRKAIPGKLGFDPVRPDDVVSPLDGASISKIDWTEFYPDAEEQLPRRMPTPHGTPVLTRAYVDANHAGNLVNRRSHTGILIYINNSPVLWYSKRQNTVETSSFGSEFVALRIAVEMVEALRYKLRCFGVPLDGPTEVLCDNRSVVTNSSVPASTLNKRHNAICYHRVREAQACGMIKVLWIEGKHNLADLFSKTTIAGDTRWNFVNRIFYKSDSVDDD</sequence>
<evidence type="ECO:0000259" key="2">
    <source>
        <dbReference type="Pfam" id="PF07727"/>
    </source>
</evidence>
<reference evidence="3 4" key="1">
    <citation type="journal article" date="2021" name="Sci. Rep.">
        <title>The genome of the diatom Chaetoceros tenuissimus carries an ancient integrated fragment of an extant virus.</title>
        <authorList>
            <person name="Hongo Y."/>
            <person name="Kimura K."/>
            <person name="Takaki Y."/>
            <person name="Yoshida Y."/>
            <person name="Baba S."/>
            <person name="Kobayashi G."/>
            <person name="Nagasaki K."/>
            <person name="Hano T."/>
            <person name="Tomaru Y."/>
        </authorList>
    </citation>
    <scope>NUCLEOTIDE SEQUENCE [LARGE SCALE GENOMIC DNA]</scope>
    <source>
        <strain evidence="3 4">NIES-3715</strain>
    </source>
</reference>
<evidence type="ECO:0000313" key="4">
    <source>
        <dbReference type="Proteomes" id="UP001054902"/>
    </source>
</evidence>
<gene>
    <name evidence="3" type="ORF">CTEN210_10381</name>
</gene>
<dbReference type="GO" id="GO:0003676">
    <property type="term" value="F:nucleic acid binding"/>
    <property type="evidence" value="ECO:0007669"/>
    <property type="project" value="InterPro"/>
</dbReference>
<dbReference type="SUPFAM" id="SSF53098">
    <property type="entry name" value="Ribonuclease H-like"/>
    <property type="match status" value="1"/>
</dbReference>
<feature type="region of interest" description="Disordered" evidence="1">
    <location>
        <begin position="345"/>
        <end position="371"/>
    </location>
</feature>
<dbReference type="CDD" id="cd09272">
    <property type="entry name" value="RNase_HI_RT_Ty1"/>
    <property type="match status" value="1"/>
</dbReference>
<evidence type="ECO:0000256" key="1">
    <source>
        <dbReference type="SAM" id="MobiDB-lite"/>
    </source>
</evidence>
<protein>
    <recommendedName>
        <fullName evidence="2">Reverse transcriptase Ty1/copia-type domain-containing protein</fullName>
    </recommendedName>
</protein>
<feature type="region of interest" description="Disordered" evidence="1">
    <location>
        <begin position="1631"/>
        <end position="1650"/>
    </location>
</feature>
<dbReference type="Gene3D" id="3.30.420.10">
    <property type="entry name" value="Ribonuclease H-like superfamily/Ribonuclease H"/>
    <property type="match status" value="1"/>
</dbReference>
<feature type="region of interest" description="Disordered" evidence="1">
    <location>
        <begin position="425"/>
        <end position="451"/>
    </location>
</feature>
<feature type="domain" description="Reverse transcriptase Ty1/copia-type" evidence="2">
    <location>
        <begin position="1399"/>
        <end position="1617"/>
    </location>
</feature>
<accession>A0AAD3CZR5</accession>
<comment type="caution">
    <text evidence="3">The sequence shown here is derived from an EMBL/GenBank/DDBJ whole genome shotgun (WGS) entry which is preliminary data.</text>
</comment>
<organism evidence="3 4">
    <name type="scientific">Chaetoceros tenuissimus</name>
    <dbReference type="NCBI Taxonomy" id="426638"/>
    <lineage>
        <taxon>Eukaryota</taxon>
        <taxon>Sar</taxon>
        <taxon>Stramenopiles</taxon>
        <taxon>Ochrophyta</taxon>
        <taxon>Bacillariophyta</taxon>
        <taxon>Coscinodiscophyceae</taxon>
        <taxon>Chaetocerotophycidae</taxon>
        <taxon>Chaetocerotales</taxon>
        <taxon>Chaetocerotaceae</taxon>
        <taxon>Chaetoceros</taxon>
    </lineage>
</organism>
<dbReference type="InterPro" id="IPR013103">
    <property type="entry name" value="RVT_2"/>
</dbReference>
<dbReference type="PANTHER" id="PTHR11439:SF463">
    <property type="entry name" value="REVERSE TRANSCRIPTASE TY1_COPIA-TYPE DOMAIN-CONTAINING PROTEIN"/>
    <property type="match status" value="1"/>
</dbReference>